<comment type="caution">
    <text evidence="3">The sequence shown here is derived from an EMBL/GenBank/DDBJ whole genome shotgun (WGS) entry which is preliminary data.</text>
</comment>
<gene>
    <name evidence="3" type="ORF">TUM16652_34450</name>
</gene>
<feature type="domain" description="SMODS and SLOG-associating 2TM effector" evidence="2">
    <location>
        <begin position="2"/>
        <end position="172"/>
    </location>
</feature>
<dbReference type="Pfam" id="PF18160">
    <property type="entry name" value="SLATT_5"/>
    <property type="match status" value="1"/>
</dbReference>
<sequence>MRDNIWFTYKARINAHHRLEWLEKHSQFILVWYAILSAILSIVTIRFPTVLGNNTDILAAILSVALLGISLVVSNLDFRGRAIAMRRNYLAMQRIYFASTDDKNLTSEQRNQYHELLDEVENHLDIDDKAARVSQADLETRIPTAKEIREVKNWKIKRFIFTYAFYLLPILLVWMDYDC</sequence>
<dbReference type="RefSeq" id="WP_017383133.1">
    <property type="nucleotide sequence ID" value="NZ_BQFY01000024.1"/>
</dbReference>
<dbReference type="EMBL" id="BQFY01000024">
    <property type="protein sequence ID" value="GJJ84745.1"/>
    <property type="molecule type" value="Genomic_DNA"/>
</dbReference>
<dbReference type="NCBIfam" id="NF033631">
    <property type="entry name" value="SLATT_5"/>
    <property type="match status" value="1"/>
</dbReference>
<keyword evidence="1" id="KW-1133">Transmembrane helix</keyword>
<dbReference type="Proteomes" id="UP001050241">
    <property type="component" value="Unassembled WGS sequence"/>
</dbReference>
<accession>A0ABD0BTV4</accession>
<organism evidence="3 4">
    <name type="scientific">Enterobacter cloacae</name>
    <dbReference type="NCBI Taxonomy" id="550"/>
    <lineage>
        <taxon>Bacteria</taxon>
        <taxon>Pseudomonadati</taxon>
        <taxon>Pseudomonadota</taxon>
        <taxon>Gammaproteobacteria</taxon>
        <taxon>Enterobacterales</taxon>
        <taxon>Enterobacteriaceae</taxon>
        <taxon>Enterobacter</taxon>
        <taxon>Enterobacter cloacae complex</taxon>
    </lineage>
</organism>
<evidence type="ECO:0000313" key="3">
    <source>
        <dbReference type="EMBL" id="GJJ84745.1"/>
    </source>
</evidence>
<keyword evidence="1" id="KW-0472">Membrane</keyword>
<feature type="transmembrane region" description="Helical" evidence="1">
    <location>
        <begin position="28"/>
        <end position="45"/>
    </location>
</feature>
<name>A0ABD0BTV4_ENTCL</name>
<reference evidence="3" key="1">
    <citation type="submission" date="2021-11" db="EMBL/GenBank/DDBJ databases">
        <title>WGS analysis for carbapenemase-producing Enterobacterales outbreak in a University Hospital, Japan.</title>
        <authorList>
            <person name="Tukada M."/>
            <person name="Miyazaki T."/>
            <person name="Aoki K."/>
            <person name="Yoshizawa S."/>
            <person name="Ishii Y."/>
            <person name="Tateda K."/>
        </authorList>
    </citation>
    <scope>NUCLEOTIDE SEQUENCE</scope>
    <source>
        <strain evidence="3">TUM16652</strain>
    </source>
</reference>
<feature type="transmembrane region" description="Helical" evidence="1">
    <location>
        <begin position="57"/>
        <end position="78"/>
    </location>
</feature>
<dbReference type="AlphaFoldDB" id="A0ABD0BTV4"/>
<feature type="transmembrane region" description="Helical" evidence="1">
    <location>
        <begin position="159"/>
        <end position="177"/>
    </location>
</feature>
<evidence type="ECO:0000256" key="1">
    <source>
        <dbReference type="SAM" id="Phobius"/>
    </source>
</evidence>
<proteinExistence type="predicted"/>
<keyword evidence="1" id="KW-0812">Transmembrane</keyword>
<evidence type="ECO:0000259" key="2">
    <source>
        <dbReference type="Pfam" id="PF18160"/>
    </source>
</evidence>
<dbReference type="InterPro" id="IPR041115">
    <property type="entry name" value="SLATT_5"/>
</dbReference>
<protein>
    <recommendedName>
        <fullName evidence="2">SMODS and SLOG-associating 2TM effector domain-containing protein</fullName>
    </recommendedName>
</protein>
<evidence type="ECO:0000313" key="4">
    <source>
        <dbReference type="Proteomes" id="UP001050241"/>
    </source>
</evidence>